<dbReference type="CDD" id="cd02888">
    <property type="entry name" value="RNR_II_dimer"/>
    <property type="match status" value="1"/>
</dbReference>
<dbReference type="EC" id="1.17.4.1" evidence="11"/>
<evidence type="ECO:0000256" key="3">
    <source>
        <dbReference type="ARBA" id="ARBA00022628"/>
    </source>
</evidence>
<comment type="caution">
    <text evidence="14">The sequence shown here is derived from an EMBL/GenBank/DDBJ whole genome shotgun (WGS) entry which is preliminary data.</text>
</comment>
<evidence type="ECO:0000259" key="13">
    <source>
        <dbReference type="Pfam" id="PF02867"/>
    </source>
</evidence>
<dbReference type="PANTHER" id="PTHR43371">
    <property type="entry name" value="VITAMIN B12-DEPENDENT RIBONUCLEOTIDE REDUCTASE"/>
    <property type="match status" value="1"/>
</dbReference>
<dbReference type="GO" id="GO:0031419">
    <property type="term" value="F:cobalamin binding"/>
    <property type="evidence" value="ECO:0007669"/>
    <property type="project" value="UniProtKB-KW"/>
</dbReference>
<dbReference type="GO" id="GO:0071897">
    <property type="term" value="P:DNA biosynthetic process"/>
    <property type="evidence" value="ECO:0007669"/>
    <property type="project" value="UniProtKB-KW"/>
</dbReference>
<evidence type="ECO:0000256" key="7">
    <source>
        <dbReference type="ARBA" id="ARBA00023116"/>
    </source>
</evidence>
<comment type="function">
    <text evidence="11">Catalyzes the reduction of ribonucleotides to deoxyribonucleotides. May function to provide a pool of deoxyribonucleotide precursors for DNA repair during oxygen limitation and/or for immediate growth after restoration of oxygen.</text>
</comment>
<protein>
    <recommendedName>
        <fullName evidence="11">Vitamin B12-dependent ribonucleotide reductase</fullName>
        <ecNumber evidence="11">1.17.4.1</ecNumber>
    </recommendedName>
</protein>
<sequence length="620" mass="68560">MNLSLNQLKVLENRYLRHDESGKAIETPRQLFDRVAVFVAGNEPKTKQAKWQKAFFEVMTRMEFMPAGCYLRSAGTNKPSLANCFVLPVEDDMAKIFDAVKWLALIQQRGGGTGFNFSKLRPKGDYVKKSGGFATGPVSFMKVFDAATGQVMQGGFRMGANMGILNVDHPDILEFITCKTDQGEITNFNISVGATDAFMSAVKNNRRFELKNPRTSEVVQTLPAKQLFDQIVGLAWRTGDPGMIFLDKINQSNPVLKTLGPLMATNPCGEQPLHPFDVCNLGSINLAKFVKLSAKGRHEVDWSRLEQVTKTAVRFLDNGVDVSGYPIPQVETMAQANRRIGLGVMGWADMLYQLGIAYNSNEGVKLAEKVMKAVNTAAVNESTTLAREKGIFKNWKGSAYEKKGTRRRNLAVTTIAPTGTIAMVAGCSSGIEPEFALSFVKNVVDEAGLTYVNEHFRRAVEASKLSEFQKKQVLEEVAKSGSCQQIEYLPDSIKKTFVSAFDITPEWHVKMQAAFQKHTENAVSKTINFPQNATIEDVEKAYLLAWELGCKGITIYRSGSKQDQILTTAPQATKQKIQSKVRITPLKNKNDKLCPECGSEMEIVEGCSTCKHCGFSKCSL</sequence>
<keyword evidence="3 11" id="KW-0846">Cobalamin</keyword>
<dbReference type="GO" id="GO:0009263">
    <property type="term" value="P:deoxyribonucleotide biosynthetic process"/>
    <property type="evidence" value="ECO:0007669"/>
    <property type="project" value="UniProtKB-KW"/>
</dbReference>
<keyword evidence="7" id="KW-0215">Deoxyribonucleotide synthesis</keyword>
<dbReference type="Proteomes" id="UP000176791">
    <property type="component" value="Unassembled WGS sequence"/>
</dbReference>
<accession>A0A1F5DM97</accession>
<feature type="domain" description="Ribonucleotide reductase large subunit C-terminal" evidence="13">
    <location>
        <begin position="408"/>
        <end position="556"/>
    </location>
</feature>
<evidence type="ECO:0000313" key="14">
    <source>
        <dbReference type="EMBL" id="OGD56273.1"/>
    </source>
</evidence>
<comment type="similarity">
    <text evidence="2 11">Belongs to the ribonucleoside diphosphate reductase class-2 family.</text>
</comment>
<evidence type="ECO:0000256" key="2">
    <source>
        <dbReference type="ARBA" id="ARBA00007405"/>
    </source>
</evidence>
<comment type="catalytic activity">
    <reaction evidence="10 11">
        <text>a 2'-deoxyribonucleoside 5'-diphosphate + [thioredoxin]-disulfide + H2O = a ribonucleoside 5'-diphosphate + [thioredoxin]-dithiol</text>
        <dbReference type="Rhea" id="RHEA:23252"/>
        <dbReference type="Rhea" id="RHEA-COMP:10698"/>
        <dbReference type="Rhea" id="RHEA-COMP:10700"/>
        <dbReference type="ChEBI" id="CHEBI:15377"/>
        <dbReference type="ChEBI" id="CHEBI:29950"/>
        <dbReference type="ChEBI" id="CHEBI:50058"/>
        <dbReference type="ChEBI" id="CHEBI:57930"/>
        <dbReference type="ChEBI" id="CHEBI:73316"/>
        <dbReference type="EC" id="1.17.4.1"/>
    </reaction>
</comment>
<dbReference type="InterPro" id="IPR050862">
    <property type="entry name" value="RdRp_reductase_class-2"/>
</dbReference>
<keyword evidence="9 11" id="KW-0170">Cobalt</keyword>
<organism evidence="14 15">
    <name type="scientific">Candidatus Beckwithbacteria bacterium RIFCSPHIGHO2_12_FULL_47_17</name>
    <dbReference type="NCBI Taxonomy" id="1797460"/>
    <lineage>
        <taxon>Bacteria</taxon>
        <taxon>Candidatus Beckwithiibacteriota</taxon>
    </lineage>
</organism>
<evidence type="ECO:0000256" key="10">
    <source>
        <dbReference type="ARBA" id="ARBA00047754"/>
    </source>
</evidence>
<dbReference type="SUPFAM" id="SSF48168">
    <property type="entry name" value="R1 subunit of ribonucleotide reductase, N-terminal domain"/>
    <property type="match status" value="1"/>
</dbReference>
<keyword evidence="5 11" id="KW-0547">Nucleotide-binding</keyword>
<dbReference type="UniPathway" id="UPA00326"/>
<evidence type="ECO:0000313" key="15">
    <source>
        <dbReference type="Proteomes" id="UP000176791"/>
    </source>
</evidence>
<dbReference type="Gene3D" id="3.20.70.20">
    <property type="match status" value="1"/>
</dbReference>
<evidence type="ECO:0000256" key="5">
    <source>
        <dbReference type="ARBA" id="ARBA00022741"/>
    </source>
</evidence>
<gene>
    <name evidence="14" type="ORF">A3E73_02390</name>
</gene>
<name>A0A1F5DM97_9BACT</name>
<reference evidence="14 15" key="1">
    <citation type="journal article" date="2016" name="Nat. Commun.">
        <title>Thousands of microbial genomes shed light on interconnected biogeochemical processes in an aquifer system.</title>
        <authorList>
            <person name="Anantharaman K."/>
            <person name="Brown C.T."/>
            <person name="Hug L.A."/>
            <person name="Sharon I."/>
            <person name="Castelle C.J."/>
            <person name="Probst A.J."/>
            <person name="Thomas B.C."/>
            <person name="Singh A."/>
            <person name="Wilkins M.J."/>
            <person name="Karaoz U."/>
            <person name="Brodie E.L."/>
            <person name="Williams K.H."/>
            <person name="Hubbard S.S."/>
            <person name="Banfield J.F."/>
        </authorList>
    </citation>
    <scope>NUCLEOTIDE SEQUENCE [LARGE SCALE GENOMIC DNA]</scope>
</reference>
<dbReference type="GO" id="GO:0004748">
    <property type="term" value="F:ribonucleoside-diphosphate reductase activity, thioredoxin disulfide as acceptor"/>
    <property type="evidence" value="ECO:0007669"/>
    <property type="project" value="UniProtKB-EC"/>
</dbReference>
<keyword evidence="4 11" id="KW-0237">DNA synthesis</keyword>
<evidence type="ECO:0000256" key="1">
    <source>
        <dbReference type="ARBA" id="ARBA00001922"/>
    </source>
</evidence>
<keyword evidence="6 11" id="KW-0560">Oxidoreductase</keyword>
<dbReference type="InterPro" id="IPR008926">
    <property type="entry name" value="RNR_R1-su_N"/>
</dbReference>
<feature type="domain" description="Ribonucleotide reductase large subunit N-terminal" evidence="12">
    <location>
        <begin position="2"/>
        <end position="78"/>
    </location>
</feature>
<dbReference type="InterPro" id="IPR013344">
    <property type="entry name" value="RNR_NrdJ/NrdZ"/>
</dbReference>
<dbReference type="AlphaFoldDB" id="A0A1F5DM97"/>
<evidence type="ECO:0000259" key="12">
    <source>
        <dbReference type="Pfam" id="PF00317"/>
    </source>
</evidence>
<feature type="domain" description="Ribonucleotide reductase large subunit C-terminal" evidence="13">
    <location>
        <begin position="82"/>
        <end position="403"/>
    </location>
</feature>
<dbReference type="InterPro" id="IPR000788">
    <property type="entry name" value="RNR_lg_C"/>
</dbReference>
<dbReference type="EMBL" id="MEZN01000019">
    <property type="protein sequence ID" value="OGD56273.1"/>
    <property type="molecule type" value="Genomic_DNA"/>
</dbReference>
<dbReference type="Pfam" id="PF02867">
    <property type="entry name" value="Ribonuc_red_lgC"/>
    <property type="match status" value="2"/>
</dbReference>
<evidence type="ECO:0000256" key="8">
    <source>
        <dbReference type="ARBA" id="ARBA00023157"/>
    </source>
</evidence>
<dbReference type="GO" id="GO:0005524">
    <property type="term" value="F:ATP binding"/>
    <property type="evidence" value="ECO:0007669"/>
    <property type="project" value="InterPro"/>
</dbReference>
<dbReference type="PANTHER" id="PTHR43371:SF1">
    <property type="entry name" value="RIBONUCLEOSIDE-DIPHOSPHATE REDUCTASE"/>
    <property type="match status" value="1"/>
</dbReference>
<evidence type="ECO:0000256" key="9">
    <source>
        <dbReference type="ARBA" id="ARBA00023285"/>
    </source>
</evidence>
<dbReference type="STRING" id="1797460.A3E73_02390"/>
<evidence type="ECO:0000256" key="4">
    <source>
        <dbReference type="ARBA" id="ARBA00022634"/>
    </source>
</evidence>
<keyword evidence="8" id="KW-1015">Disulfide bond</keyword>
<dbReference type="PRINTS" id="PR01183">
    <property type="entry name" value="RIBORDTASEM1"/>
</dbReference>
<dbReference type="InterPro" id="IPR013509">
    <property type="entry name" value="RNR_lsu_N"/>
</dbReference>
<evidence type="ECO:0000256" key="11">
    <source>
        <dbReference type="RuleBase" id="RU364064"/>
    </source>
</evidence>
<proteinExistence type="inferred from homology"/>
<comment type="cofactor">
    <cofactor evidence="1 11">
        <name>adenosylcob(III)alamin</name>
        <dbReference type="ChEBI" id="CHEBI:18408"/>
    </cofactor>
</comment>
<dbReference type="NCBIfam" id="TIGR02504">
    <property type="entry name" value="NrdJ_Z"/>
    <property type="match status" value="1"/>
</dbReference>
<dbReference type="Pfam" id="PF00317">
    <property type="entry name" value="Ribonuc_red_lgN"/>
    <property type="match status" value="1"/>
</dbReference>
<dbReference type="SUPFAM" id="SSF51998">
    <property type="entry name" value="PFL-like glycyl radical enzymes"/>
    <property type="match status" value="1"/>
</dbReference>
<evidence type="ECO:0000256" key="6">
    <source>
        <dbReference type="ARBA" id="ARBA00023002"/>
    </source>
</evidence>